<dbReference type="GeneID" id="25731241"/>
<name>A0A0D2KEI5_9CHLO</name>
<protein>
    <submittedName>
        <fullName evidence="2">Uncharacterized protein</fullName>
    </submittedName>
</protein>
<proteinExistence type="predicted"/>
<evidence type="ECO:0000313" key="3">
    <source>
        <dbReference type="Proteomes" id="UP000054498"/>
    </source>
</evidence>
<dbReference type="AlphaFoldDB" id="A0A0D2KEI5"/>
<sequence>MQTSIGRTAGRAPLAPTAPLQRPRARVAARAYLEQERRAAGAAPAGYANQLEALKAMSVVVADTGEPDLVKLYKPGGAPLQGASRGP</sequence>
<dbReference type="EMBL" id="KK104241">
    <property type="protein sequence ID" value="KIY94213.1"/>
    <property type="molecule type" value="Genomic_DNA"/>
</dbReference>
<dbReference type="Proteomes" id="UP000054498">
    <property type="component" value="Unassembled WGS sequence"/>
</dbReference>
<evidence type="ECO:0000256" key="1">
    <source>
        <dbReference type="SAM" id="MobiDB-lite"/>
    </source>
</evidence>
<dbReference type="RefSeq" id="XP_013893233.1">
    <property type="nucleotide sequence ID" value="XM_014037779.1"/>
</dbReference>
<keyword evidence="3" id="KW-1185">Reference proteome</keyword>
<accession>A0A0D2KEI5</accession>
<organism evidence="2 3">
    <name type="scientific">Monoraphidium neglectum</name>
    <dbReference type="NCBI Taxonomy" id="145388"/>
    <lineage>
        <taxon>Eukaryota</taxon>
        <taxon>Viridiplantae</taxon>
        <taxon>Chlorophyta</taxon>
        <taxon>core chlorophytes</taxon>
        <taxon>Chlorophyceae</taxon>
        <taxon>CS clade</taxon>
        <taxon>Sphaeropleales</taxon>
        <taxon>Selenastraceae</taxon>
        <taxon>Monoraphidium</taxon>
    </lineage>
</organism>
<gene>
    <name evidence="2" type="ORF">MNEG_13748</name>
</gene>
<dbReference type="KEGG" id="mng:MNEG_13748"/>
<reference evidence="2 3" key="1">
    <citation type="journal article" date="2013" name="BMC Genomics">
        <title>Reconstruction of the lipid metabolism for the microalga Monoraphidium neglectum from its genome sequence reveals characteristics suitable for biofuel production.</title>
        <authorList>
            <person name="Bogen C."/>
            <person name="Al-Dilaimi A."/>
            <person name="Albersmeier A."/>
            <person name="Wichmann J."/>
            <person name="Grundmann M."/>
            <person name="Rupp O."/>
            <person name="Lauersen K.J."/>
            <person name="Blifernez-Klassen O."/>
            <person name="Kalinowski J."/>
            <person name="Goesmann A."/>
            <person name="Mussgnug J.H."/>
            <person name="Kruse O."/>
        </authorList>
    </citation>
    <scope>NUCLEOTIDE SEQUENCE [LARGE SCALE GENOMIC DNA]</scope>
    <source>
        <strain evidence="2 3">SAG 48.87</strain>
    </source>
</reference>
<evidence type="ECO:0000313" key="2">
    <source>
        <dbReference type="EMBL" id="KIY94213.1"/>
    </source>
</evidence>
<dbReference type="OrthoDB" id="2015515at2759"/>
<feature type="region of interest" description="Disordered" evidence="1">
    <location>
        <begin position="1"/>
        <end position="24"/>
    </location>
</feature>